<dbReference type="PANTHER" id="PTHR48090:SF7">
    <property type="entry name" value="RFBJ PROTEIN"/>
    <property type="match status" value="1"/>
</dbReference>
<keyword evidence="4" id="KW-1185">Reference proteome</keyword>
<keyword evidence="3" id="KW-0808">Transferase</keyword>
<dbReference type="SUPFAM" id="SSF53448">
    <property type="entry name" value="Nucleotide-diphospho-sugar transferases"/>
    <property type="match status" value="1"/>
</dbReference>
<dbReference type="InterPro" id="IPR001173">
    <property type="entry name" value="Glyco_trans_2-like"/>
</dbReference>
<dbReference type="Pfam" id="PF00535">
    <property type="entry name" value="Glycos_transf_2"/>
    <property type="match status" value="1"/>
</dbReference>
<organism evidence="3 4">
    <name type="scientific">Krasilnikovia cinnamomea</name>
    <dbReference type="NCBI Taxonomy" id="349313"/>
    <lineage>
        <taxon>Bacteria</taxon>
        <taxon>Bacillati</taxon>
        <taxon>Actinomycetota</taxon>
        <taxon>Actinomycetes</taxon>
        <taxon>Micromonosporales</taxon>
        <taxon>Micromonosporaceae</taxon>
        <taxon>Krasilnikovia</taxon>
    </lineage>
</organism>
<dbReference type="EMBL" id="SHKY01000001">
    <property type="protein sequence ID" value="RZU48359.1"/>
    <property type="molecule type" value="Genomic_DNA"/>
</dbReference>
<dbReference type="PANTHER" id="PTHR48090">
    <property type="entry name" value="UNDECAPRENYL-PHOSPHATE 4-DEOXY-4-FORMAMIDO-L-ARABINOSE TRANSFERASE-RELATED"/>
    <property type="match status" value="1"/>
</dbReference>
<name>A0A4Q7ZEI1_9ACTN</name>
<comment type="caution">
    <text evidence="3">The sequence shown here is derived from an EMBL/GenBank/DDBJ whole genome shotgun (WGS) entry which is preliminary data.</text>
</comment>
<dbReference type="GO" id="GO:0016740">
    <property type="term" value="F:transferase activity"/>
    <property type="evidence" value="ECO:0007669"/>
    <property type="project" value="UniProtKB-KW"/>
</dbReference>
<dbReference type="Gene3D" id="3.90.550.10">
    <property type="entry name" value="Spore Coat Polysaccharide Biosynthesis Protein SpsA, Chain A"/>
    <property type="match status" value="1"/>
</dbReference>
<dbReference type="AlphaFoldDB" id="A0A4Q7ZEI1"/>
<dbReference type="OrthoDB" id="2369748at2"/>
<evidence type="ECO:0000313" key="3">
    <source>
        <dbReference type="EMBL" id="RZU48359.1"/>
    </source>
</evidence>
<evidence type="ECO:0000259" key="2">
    <source>
        <dbReference type="Pfam" id="PF00535"/>
    </source>
</evidence>
<accession>A0A4Q7ZEI1</accession>
<comment type="similarity">
    <text evidence="1">Belongs to the glycosyltransferase 2 family.</text>
</comment>
<dbReference type="RefSeq" id="WP_130507620.1">
    <property type="nucleotide sequence ID" value="NZ_SHKY01000001.1"/>
</dbReference>
<proteinExistence type="inferred from homology"/>
<reference evidence="3 4" key="1">
    <citation type="submission" date="2019-02" db="EMBL/GenBank/DDBJ databases">
        <title>Sequencing the genomes of 1000 actinobacteria strains.</title>
        <authorList>
            <person name="Klenk H.-P."/>
        </authorList>
    </citation>
    <scope>NUCLEOTIDE SEQUENCE [LARGE SCALE GENOMIC DNA]</scope>
    <source>
        <strain evidence="3 4">DSM 45162</strain>
    </source>
</reference>
<evidence type="ECO:0000256" key="1">
    <source>
        <dbReference type="ARBA" id="ARBA00006739"/>
    </source>
</evidence>
<dbReference type="InterPro" id="IPR029044">
    <property type="entry name" value="Nucleotide-diphossugar_trans"/>
</dbReference>
<protein>
    <submittedName>
        <fullName evidence="3">Glycosyl transferase family 2</fullName>
    </submittedName>
</protein>
<evidence type="ECO:0000313" key="4">
    <source>
        <dbReference type="Proteomes" id="UP000292564"/>
    </source>
</evidence>
<sequence length="151" mass="16010">MTTTVANLIAAPPVVVPATGPSAVDFTVIIPFHRPGVALRQTVQRLTEVLHAQNITFEIIAVSAGCIDGTVATLEELPHTRLIASRDIQDKGAALQAGFTASTGAWIGIVDVDGDTEIDPYEVVESLHLARDRHDLAARGPALVCRELVNV</sequence>
<feature type="domain" description="Glycosyltransferase 2-like" evidence="2">
    <location>
        <begin position="27"/>
        <end position="114"/>
    </location>
</feature>
<gene>
    <name evidence="3" type="ORF">EV385_0072</name>
</gene>
<dbReference type="InterPro" id="IPR050256">
    <property type="entry name" value="Glycosyltransferase_2"/>
</dbReference>
<dbReference type="Proteomes" id="UP000292564">
    <property type="component" value="Unassembled WGS sequence"/>
</dbReference>